<proteinExistence type="predicted"/>
<dbReference type="RefSeq" id="WP_074321322.1">
    <property type="nucleotide sequence ID" value="NZ_CP017011.1"/>
</dbReference>
<geneLocation type="plasmid" evidence="1">
    <name>pUR_RT594</name>
</geneLocation>
<reference evidence="2" key="1">
    <citation type="submission" date="2016-03" db="EMBL/GenBank/DDBJ databases">
        <title>The evolution of Pseudomonas syringae pv. actinidiae in New Zealand.</title>
        <authorList>
            <person name="Taiaroa G."/>
            <person name="Poulter R.T.M."/>
            <person name="Lamont I."/>
            <person name="Stockwell P."/>
            <person name="Butler M.I."/>
        </authorList>
    </citation>
    <scope>NUCLEOTIDE SEQUENCE</scope>
    <source>
        <strain evidence="2">B4A</strain>
        <strain evidence="1">RT594</strain>
        <strain evidence="3">RT811</strain>
        <plasmid evidence="3">pPU_RT811</plasmid>
        <plasmid evidence="2">pUR_B4A</plasmid>
        <plasmid evidence="1">pUR_RT594</plasmid>
    </source>
</reference>
<geneLocation type="plasmid" evidence="3">
    <name>pPU_RT811</name>
</geneLocation>
<dbReference type="EMBL" id="KX009063">
    <property type="protein sequence ID" value="ARO45204.1"/>
    <property type="molecule type" value="Genomic_DNA"/>
</dbReference>
<geneLocation type="plasmid" evidence="2">
    <name>pUR_B4A</name>
</geneLocation>
<dbReference type="AlphaFoldDB" id="A0A2P0QFL8"/>
<dbReference type="EMBL" id="KX009062">
    <property type="protein sequence ID" value="ARO45162.1"/>
    <property type="molecule type" value="Genomic_DNA"/>
</dbReference>
<evidence type="ECO:0000313" key="3">
    <source>
        <dbReference type="EMBL" id="ARO45204.1"/>
    </source>
</evidence>
<organism evidence="2">
    <name type="scientific">Pseudomonas syringae pv. actinidiae</name>
    <dbReference type="NCBI Taxonomy" id="103796"/>
    <lineage>
        <taxon>Bacteria</taxon>
        <taxon>Pseudomonadati</taxon>
        <taxon>Pseudomonadota</taxon>
        <taxon>Gammaproteobacteria</taxon>
        <taxon>Pseudomonadales</taxon>
        <taxon>Pseudomonadaceae</taxon>
        <taxon>Pseudomonas</taxon>
        <taxon>Pseudomonas syringae</taxon>
    </lineage>
</organism>
<evidence type="ECO:0000313" key="1">
    <source>
        <dbReference type="EMBL" id="ARO44966.1"/>
    </source>
</evidence>
<evidence type="ECO:0000313" key="2">
    <source>
        <dbReference type="EMBL" id="ARO45162.1"/>
    </source>
</evidence>
<protein>
    <submittedName>
        <fullName evidence="2">Uncharacterized protein</fullName>
    </submittedName>
</protein>
<accession>A0A2P0QFL8</accession>
<sequence>MNRIYLLAAIVLLNGCGDSDQKAGLTTPYDFRTFDRQLNLTAPGCELKSPSGESLNEVFKNIPPGKGTFQRGTTVTLECFPILPTEKSTLIDQ</sequence>
<keyword evidence="2" id="KW-0614">Plasmid</keyword>
<dbReference type="EMBL" id="KX009060">
    <property type="protein sequence ID" value="ARO44966.1"/>
    <property type="molecule type" value="Genomic_DNA"/>
</dbReference>
<name>A0A2P0QFL8_PSESF</name>